<evidence type="ECO:0000256" key="1">
    <source>
        <dbReference type="SAM" id="MobiDB-lite"/>
    </source>
</evidence>
<geneLocation type="mitochondrion" evidence="2"/>
<organism evidence="2">
    <name type="scientific">Psilotum nudum</name>
    <name type="common">Whisk fern</name>
    <name type="synonym">Lycopodium nudum</name>
    <dbReference type="NCBI Taxonomy" id="3240"/>
    <lineage>
        <taxon>Eukaryota</taxon>
        <taxon>Viridiplantae</taxon>
        <taxon>Streptophyta</taxon>
        <taxon>Embryophyta</taxon>
        <taxon>Tracheophyta</taxon>
        <taxon>Polypodiopsida</taxon>
        <taxon>Ophioglossidae</taxon>
        <taxon>Psilotales</taxon>
        <taxon>Psilotaceae</taxon>
        <taxon>Psilotum</taxon>
    </lineage>
</organism>
<dbReference type="EMBL" id="KX171639">
    <property type="protein sequence ID" value="AOH05949.1"/>
    <property type="molecule type" value="Genomic_DNA"/>
</dbReference>
<sequence length="280" mass="32006">MSFSQLLPTHNSSFLPLRESALQYSVKPLQSENKGPIKLLHPHNMVPVNTGLKTPVILSRDEVTARVPITEQAGARGNGAGGNYGRVSLMGDTLKTRIPKSCPSPLPRFDFVGIQDSFEVEELREPRIIRPKSEPKILLPEPLNKKRVWIEPTKIWRDRGRRRVKGFLSNSIRGGYAVAIAGFIALSPRLRIKSQSKGRDRRFGRNRRWIRLKIPNFPSEGEWDTLPTFRNRNIVVGATRDALAERGKHHRKVSNQQPFPSPRHINKHYQEQPFNQPPRF</sequence>
<dbReference type="AlphaFoldDB" id="A0A1B3TRM7"/>
<feature type="region of interest" description="Disordered" evidence="1">
    <location>
        <begin position="244"/>
        <end position="280"/>
    </location>
</feature>
<keyword evidence="2" id="KW-0687">Ribonucleoprotein</keyword>
<keyword evidence="2" id="KW-0689">Ribosomal protein</keyword>
<reference evidence="2" key="1">
    <citation type="journal article" date="2016" name="New Phytol.">
        <title>Complete mitochondrial genomes from the ferns Ophioglossum californicum and Psilotum nudum are highly repetitive with the largest organellar introns.</title>
        <authorList>
            <person name="Guo W."/>
            <person name="Zhu A."/>
            <person name="Fan W."/>
            <person name="Mower J.P."/>
        </authorList>
    </citation>
    <scope>NUCLEOTIDE SEQUENCE</scope>
    <source>
        <strain evidence="2">V16</strain>
    </source>
</reference>
<gene>
    <name evidence="2" type="primary">rps1</name>
</gene>
<protein>
    <submittedName>
        <fullName evidence="2">Ribosomal protein S1</fullName>
    </submittedName>
</protein>
<dbReference type="GO" id="GO:0005840">
    <property type="term" value="C:ribosome"/>
    <property type="evidence" value="ECO:0007669"/>
    <property type="project" value="UniProtKB-KW"/>
</dbReference>
<accession>A0A1B3TRM7</accession>
<name>A0A1B3TRM7_PSINU</name>
<evidence type="ECO:0000313" key="2">
    <source>
        <dbReference type="EMBL" id="AOH05949.1"/>
    </source>
</evidence>
<proteinExistence type="predicted"/>
<keyword evidence="2" id="KW-0496">Mitochondrion</keyword>